<evidence type="ECO:0000256" key="2">
    <source>
        <dbReference type="ARBA" id="ARBA00022473"/>
    </source>
</evidence>
<dbReference type="GO" id="GO:0003677">
    <property type="term" value="F:DNA binding"/>
    <property type="evidence" value="ECO:0007669"/>
    <property type="project" value="InterPro"/>
</dbReference>
<dbReference type="Gene3D" id="3.30.710.10">
    <property type="entry name" value="Potassium Channel Kv1.1, Chain A"/>
    <property type="match status" value="1"/>
</dbReference>
<dbReference type="SMART" id="SM00225">
    <property type="entry name" value="BTB"/>
    <property type="match status" value="1"/>
</dbReference>
<sequence length="407" mass="45567">MSAEELCLSWDEHHKTLIGVFEKLLENSTLVDCTIAAEGQYLKAHKVVLSACSPYFEMLFTQENEKNPIVVLKDVKFQDLKALIDFIYRGRVQIPGERLGDFTSAAECLQIKGLGGGQIRNFSEGVDRASVSQCVKDGSDSSPSLKRMRRNFSDVKHAAESLTSVQIISRGCERIPDLPSCSTSACSSTFEKTYSAPSHSVRTHEESNEKIPSFTEEQMDCVGETKLEPISEVMLPESECLVEPKTEVCEEISILGSDDEVDDALQSWNNEESNNSVYSSPHGSMKEVSDNSFSGTLMAEQSNAGGCSSFSEPQRSSFENSDTIRLRKRNPITLEKKYEVISSHERGCTVKDICAKYSLSSSTVCTILKKKEKYLNEIKNGKCMQSTRILSREFDIFSLHRRKWKNF</sequence>
<dbReference type="CDD" id="cd18315">
    <property type="entry name" value="BTB_POZ_BAB-like"/>
    <property type="match status" value="1"/>
</dbReference>
<evidence type="ECO:0000256" key="7">
    <source>
        <dbReference type="ARBA" id="ARBA00023242"/>
    </source>
</evidence>
<dbReference type="InterPro" id="IPR013087">
    <property type="entry name" value="Znf_C2H2_type"/>
</dbReference>
<dbReference type="InterPro" id="IPR051095">
    <property type="entry name" value="Dros_DevTransReg"/>
</dbReference>
<gene>
    <name evidence="10" type="ORF">R5R35_001686</name>
</gene>
<dbReference type="PANTHER" id="PTHR23110:SF111">
    <property type="entry name" value="LONGITUDINALS LACKING PROTEIN, ISOFORMS F_I_K_T"/>
    <property type="match status" value="1"/>
</dbReference>
<dbReference type="SUPFAM" id="SSF54695">
    <property type="entry name" value="POZ domain"/>
    <property type="match status" value="1"/>
</dbReference>
<keyword evidence="5" id="KW-0805">Transcription regulation</keyword>
<dbReference type="SUPFAM" id="SSF46689">
    <property type="entry name" value="Homeodomain-like"/>
    <property type="match status" value="1"/>
</dbReference>
<dbReference type="Proteomes" id="UP001378592">
    <property type="component" value="Unassembled WGS sequence"/>
</dbReference>
<evidence type="ECO:0000256" key="6">
    <source>
        <dbReference type="ARBA" id="ARBA00023163"/>
    </source>
</evidence>
<evidence type="ECO:0000256" key="3">
    <source>
        <dbReference type="ARBA" id="ARBA00022782"/>
    </source>
</evidence>
<dbReference type="PANTHER" id="PTHR23110">
    <property type="entry name" value="BTB DOMAIN TRANSCRIPTION FACTOR"/>
    <property type="match status" value="1"/>
</dbReference>
<dbReference type="PROSITE" id="PS00028">
    <property type="entry name" value="ZINC_FINGER_C2H2_1"/>
    <property type="match status" value="1"/>
</dbReference>
<proteinExistence type="predicted"/>
<dbReference type="GO" id="GO:0045476">
    <property type="term" value="P:nurse cell apoptotic process"/>
    <property type="evidence" value="ECO:0007669"/>
    <property type="project" value="UniProtKB-ARBA"/>
</dbReference>
<keyword evidence="4" id="KW-0524">Neurogenesis</keyword>
<dbReference type="Pfam" id="PF00651">
    <property type="entry name" value="BTB"/>
    <property type="match status" value="1"/>
</dbReference>
<keyword evidence="3" id="KW-0221">Differentiation</keyword>
<evidence type="ECO:0000313" key="10">
    <source>
        <dbReference type="EMBL" id="KAK7866256.1"/>
    </source>
</evidence>
<dbReference type="InterPro" id="IPR007889">
    <property type="entry name" value="HTH_Psq"/>
</dbReference>
<dbReference type="GO" id="GO:0006357">
    <property type="term" value="P:regulation of transcription by RNA polymerase II"/>
    <property type="evidence" value="ECO:0007669"/>
    <property type="project" value="TreeGrafter"/>
</dbReference>
<dbReference type="Pfam" id="PF04218">
    <property type="entry name" value="CENP-B_N"/>
    <property type="match status" value="1"/>
</dbReference>
<dbReference type="GO" id="GO:0016199">
    <property type="term" value="P:axon midline choice point recognition"/>
    <property type="evidence" value="ECO:0007669"/>
    <property type="project" value="UniProtKB-ARBA"/>
</dbReference>
<keyword evidence="6" id="KW-0804">Transcription</keyword>
<dbReference type="GO" id="GO:0045467">
    <property type="term" value="P:R7 cell development"/>
    <property type="evidence" value="ECO:0007669"/>
    <property type="project" value="UniProtKB-ARBA"/>
</dbReference>
<dbReference type="GO" id="GO:0007526">
    <property type="term" value="P:larval somatic muscle development"/>
    <property type="evidence" value="ECO:0007669"/>
    <property type="project" value="UniProtKB-ARBA"/>
</dbReference>
<name>A0AAN9VMY7_9ORTH</name>
<evidence type="ECO:0000313" key="11">
    <source>
        <dbReference type="Proteomes" id="UP001378592"/>
    </source>
</evidence>
<dbReference type="InterPro" id="IPR011333">
    <property type="entry name" value="SKP1/BTB/POZ_sf"/>
</dbReference>
<dbReference type="GO" id="GO:0008406">
    <property type="term" value="P:gonad development"/>
    <property type="evidence" value="ECO:0007669"/>
    <property type="project" value="UniProtKB-ARBA"/>
</dbReference>
<protein>
    <recommendedName>
        <fullName evidence="9">BTB domain-containing protein</fullName>
    </recommendedName>
</protein>
<keyword evidence="11" id="KW-1185">Reference proteome</keyword>
<evidence type="ECO:0000256" key="5">
    <source>
        <dbReference type="ARBA" id="ARBA00023015"/>
    </source>
</evidence>
<comment type="function">
    <text evidence="8">Putative transcription factor required for axon growth and guidance in the central and peripheral nervous systems. Repels CNS axons away from the midline by promoting the expression of the midline repellent sli and its receptor robo.</text>
</comment>
<evidence type="ECO:0000256" key="8">
    <source>
        <dbReference type="ARBA" id="ARBA00037382"/>
    </source>
</evidence>
<comment type="caution">
    <text evidence="10">The sequence shown here is derived from an EMBL/GenBank/DDBJ whole genome shotgun (WGS) entry which is preliminary data.</text>
</comment>
<organism evidence="10 11">
    <name type="scientific">Gryllus longicercus</name>
    <dbReference type="NCBI Taxonomy" id="2509291"/>
    <lineage>
        <taxon>Eukaryota</taxon>
        <taxon>Metazoa</taxon>
        <taxon>Ecdysozoa</taxon>
        <taxon>Arthropoda</taxon>
        <taxon>Hexapoda</taxon>
        <taxon>Insecta</taxon>
        <taxon>Pterygota</taxon>
        <taxon>Neoptera</taxon>
        <taxon>Polyneoptera</taxon>
        <taxon>Orthoptera</taxon>
        <taxon>Ensifera</taxon>
        <taxon>Gryllidea</taxon>
        <taxon>Grylloidea</taxon>
        <taxon>Gryllidae</taxon>
        <taxon>Gryllinae</taxon>
        <taxon>Gryllus</taxon>
    </lineage>
</organism>
<keyword evidence="2" id="KW-0217">Developmental protein</keyword>
<dbReference type="GO" id="GO:0035167">
    <property type="term" value="P:larval lymph gland hemopoiesis"/>
    <property type="evidence" value="ECO:0007669"/>
    <property type="project" value="UniProtKB-ARBA"/>
</dbReference>
<evidence type="ECO:0000256" key="4">
    <source>
        <dbReference type="ARBA" id="ARBA00022902"/>
    </source>
</evidence>
<dbReference type="InterPro" id="IPR009057">
    <property type="entry name" value="Homeodomain-like_sf"/>
</dbReference>
<dbReference type="EMBL" id="JAZDUA010000151">
    <property type="protein sequence ID" value="KAK7866256.1"/>
    <property type="molecule type" value="Genomic_DNA"/>
</dbReference>
<dbReference type="GO" id="GO:0048813">
    <property type="term" value="P:dendrite morphogenesis"/>
    <property type="evidence" value="ECO:0007669"/>
    <property type="project" value="UniProtKB-ARBA"/>
</dbReference>
<evidence type="ECO:0000259" key="9">
    <source>
        <dbReference type="PROSITE" id="PS50097"/>
    </source>
</evidence>
<feature type="domain" description="BTB" evidence="9">
    <location>
        <begin position="31"/>
        <end position="96"/>
    </location>
</feature>
<dbReference type="AlphaFoldDB" id="A0AAN9VMY7"/>
<accession>A0AAN9VMY7</accession>
<reference evidence="10 11" key="1">
    <citation type="submission" date="2024-03" db="EMBL/GenBank/DDBJ databases">
        <title>The genome assembly and annotation of the cricket Gryllus longicercus Weissman &amp; Gray.</title>
        <authorList>
            <person name="Szrajer S."/>
            <person name="Gray D."/>
            <person name="Ylla G."/>
        </authorList>
    </citation>
    <scope>NUCLEOTIDE SEQUENCE [LARGE SCALE GENOMIC DNA]</scope>
    <source>
        <strain evidence="10">DAG 2021-001</strain>
        <tissue evidence="10">Whole body minus gut</tissue>
    </source>
</reference>
<keyword evidence="7" id="KW-0539">Nucleus</keyword>
<comment type="subcellular location">
    <subcellularLocation>
        <location evidence="1">Nucleus</location>
    </subcellularLocation>
</comment>
<evidence type="ECO:0000256" key="1">
    <source>
        <dbReference type="ARBA" id="ARBA00004123"/>
    </source>
</evidence>
<dbReference type="GO" id="GO:0005634">
    <property type="term" value="C:nucleus"/>
    <property type="evidence" value="ECO:0007669"/>
    <property type="project" value="UniProtKB-SubCell"/>
</dbReference>
<dbReference type="PROSITE" id="PS50097">
    <property type="entry name" value="BTB"/>
    <property type="match status" value="1"/>
</dbReference>
<dbReference type="GO" id="GO:0007464">
    <property type="term" value="P:R3/R4 cell fate commitment"/>
    <property type="evidence" value="ECO:0007669"/>
    <property type="project" value="UniProtKB-ARBA"/>
</dbReference>
<dbReference type="InterPro" id="IPR000210">
    <property type="entry name" value="BTB/POZ_dom"/>
</dbReference>
<dbReference type="Gene3D" id="1.10.10.60">
    <property type="entry name" value="Homeodomain-like"/>
    <property type="match status" value="1"/>
</dbReference>